<evidence type="ECO:0000313" key="2">
    <source>
        <dbReference type="Proteomes" id="UP000663879"/>
    </source>
</evidence>
<organism evidence="1 2">
    <name type="scientific">Brachionus calyciflorus</name>
    <dbReference type="NCBI Taxonomy" id="104777"/>
    <lineage>
        <taxon>Eukaryota</taxon>
        <taxon>Metazoa</taxon>
        <taxon>Spiralia</taxon>
        <taxon>Gnathifera</taxon>
        <taxon>Rotifera</taxon>
        <taxon>Eurotatoria</taxon>
        <taxon>Monogononta</taxon>
        <taxon>Pseudotrocha</taxon>
        <taxon>Ploima</taxon>
        <taxon>Brachionidae</taxon>
        <taxon>Brachionus</taxon>
    </lineage>
</organism>
<dbReference type="EMBL" id="CAJNOC010003672">
    <property type="protein sequence ID" value="CAF0992889.1"/>
    <property type="molecule type" value="Genomic_DNA"/>
</dbReference>
<reference evidence="1" key="1">
    <citation type="submission" date="2021-02" db="EMBL/GenBank/DDBJ databases">
        <authorList>
            <person name="Nowell W R."/>
        </authorList>
    </citation>
    <scope>NUCLEOTIDE SEQUENCE</scope>
    <source>
        <strain evidence="1">Ploen Becks lab</strain>
    </source>
</reference>
<dbReference type="OrthoDB" id="10221594at2759"/>
<sequence>VCFKFVELSNLDLDLICLNSEYPINLTIQCSIKFLSNDTSIKGILDFGDGSSQIFNSSFENERTLTSFEAKFSNHILLLNTEFITDSNINSFEIIASKSGVISLHF</sequence>
<dbReference type="AlphaFoldDB" id="A0A814GCN4"/>
<feature type="non-terminal residue" evidence="1">
    <location>
        <position position="1"/>
    </location>
</feature>
<protein>
    <submittedName>
        <fullName evidence="1">Uncharacterized protein</fullName>
    </submittedName>
</protein>
<comment type="caution">
    <text evidence="1">The sequence shown here is derived from an EMBL/GenBank/DDBJ whole genome shotgun (WGS) entry which is preliminary data.</text>
</comment>
<gene>
    <name evidence="1" type="ORF">OXX778_LOCUS16007</name>
</gene>
<accession>A0A814GCN4</accession>
<dbReference type="Proteomes" id="UP000663879">
    <property type="component" value="Unassembled WGS sequence"/>
</dbReference>
<proteinExistence type="predicted"/>
<name>A0A814GCN4_9BILA</name>
<evidence type="ECO:0000313" key="1">
    <source>
        <dbReference type="EMBL" id="CAF0992889.1"/>
    </source>
</evidence>
<keyword evidence="2" id="KW-1185">Reference proteome</keyword>